<keyword evidence="1" id="KW-0472">Membrane</keyword>
<evidence type="ECO:0000313" key="3">
    <source>
        <dbReference type="Proteomes" id="UP000616201"/>
    </source>
</evidence>
<name>A0A928YQN0_9SPHI</name>
<organism evidence="2 3">
    <name type="scientific">Sphingobacterium hungaricum</name>
    <dbReference type="NCBI Taxonomy" id="2082723"/>
    <lineage>
        <taxon>Bacteria</taxon>
        <taxon>Pseudomonadati</taxon>
        <taxon>Bacteroidota</taxon>
        <taxon>Sphingobacteriia</taxon>
        <taxon>Sphingobacteriales</taxon>
        <taxon>Sphingobacteriaceae</taxon>
        <taxon>Sphingobacterium</taxon>
    </lineage>
</organism>
<feature type="transmembrane region" description="Helical" evidence="1">
    <location>
        <begin position="170"/>
        <end position="193"/>
    </location>
</feature>
<comment type="caution">
    <text evidence="2">The sequence shown here is derived from an EMBL/GenBank/DDBJ whole genome shotgun (WGS) entry which is preliminary data.</text>
</comment>
<accession>A0A928YQN0</accession>
<feature type="transmembrane region" description="Helical" evidence="1">
    <location>
        <begin position="72"/>
        <end position="94"/>
    </location>
</feature>
<reference evidence="2" key="1">
    <citation type="submission" date="2018-02" db="EMBL/GenBank/DDBJ databases">
        <authorList>
            <person name="Vasarhelyi B.M."/>
            <person name="Deshmukh S."/>
            <person name="Balint B."/>
            <person name="Kukolya J."/>
        </authorList>
    </citation>
    <scope>NUCLEOTIDE SEQUENCE</scope>
    <source>
        <strain evidence="2">KB22</strain>
    </source>
</reference>
<dbReference type="EMBL" id="PRDK01000004">
    <property type="protein sequence ID" value="MBE8713220.1"/>
    <property type="molecule type" value="Genomic_DNA"/>
</dbReference>
<feature type="transmembrane region" description="Helical" evidence="1">
    <location>
        <begin position="244"/>
        <end position="263"/>
    </location>
</feature>
<proteinExistence type="predicted"/>
<evidence type="ECO:0000313" key="2">
    <source>
        <dbReference type="EMBL" id="MBE8713220.1"/>
    </source>
</evidence>
<sequence>MNNTINGTRLLISLKEFWEFNRLKLIAVPIAVLICWLIYFLWPGRILNLSLIHPELLDDQNLPNIFLYSNDISSRIIILMLIPLFIFICSNPYLKQLNKSVRSTLIPISKIERIITLYVYSTLIILLILLVFYLLDTALISYVKSNYLEKVNQLYVASGDLYPDHSYGTYFVTVPGEMYFIFTLVTLLILPYYHLSTQFFKKNSIIWSLLLYTGIISLSIYLLVKFYVNSRVVVYFNHNATTTTLLIIAGLIVYYFLLSSFYYKLKEKEL</sequence>
<dbReference type="RefSeq" id="WP_196935171.1">
    <property type="nucleotide sequence ID" value="NZ_MU158698.1"/>
</dbReference>
<feature type="transmembrane region" description="Helical" evidence="1">
    <location>
        <begin position="205"/>
        <end position="224"/>
    </location>
</feature>
<feature type="transmembrane region" description="Helical" evidence="1">
    <location>
        <begin position="23"/>
        <end position="42"/>
    </location>
</feature>
<protein>
    <submittedName>
        <fullName evidence="2">Uncharacterized protein</fullName>
    </submittedName>
</protein>
<keyword evidence="1" id="KW-1133">Transmembrane helix</keyword>
<feature type="transmembrane region" description="Helical" evidence="1">
    <location>
        <begin position="115"/>
        <end position="135"/>
    </location>
</feature>
<gene>
    <name evidence="2" type="ORF">C4F49_05980</name>
</gene>
<evidence type="ECO:0000256" key="1">
    <source>
        <dbReference type="SAM" id="Phobius"/>
    </source>
</evidence>
<keyword evidence="1" id="KW-0812">Transmembrane</keyword>
<dbReference type="AlphaFoldDB" id="A0A928YQN0"/>
<dbReference type="Proteomes" id="UP000616201">
    <property type="component" value="Unassembled WGS sequence"/>
</dbReference>
<keyword evidence="3" id="KW-1185">Reference proteome</keyword>